<organism evidence="8 9">
    <name type="scientific">Cutaneotrichosporon cavernicola</name>
    <dbReference type="NCBI Taxonomy" id="279322"/>
    <lineage>
        <taxon>Eukaryota</taxon>
        <taxon>Fungi</taxon>
        <taxon>Dikarya</taxon>
        <taxon>Basidiomycota</taxon>
        <taxon>Agaricomycotina</taxon>
        <taxon>Tremellomycetes</taxon>
        <taxon>Trichosporonales</taxon>
        <taxon>Trichosporonaceae</taxon>
        <taxon>Cutaneotrichosporon</taxon>
    </lineage>
</organism>
<dbReference type="PANTHER" id="PTHR12815:SF18">
    <property type="entry name" value="SORTING AND ASSEMBLY MACHINERY COMPONENT 50 HOMOLOG"/>
    <property type="match status" value="1"/>
</dbReference>
<dbReference type="InterPro" id="IPR039910">
    <property type="entry name" value="D15-like"/>
</dbReference>
<dbReference type="Proteomes" id="UP001233271">
    <property type="component" value="Chromosome 6"/>
</dbReference>
<dbReference type="KEGG" id="ccac:CcaHIS019_0607520"/>
<evidence type="ECO:0000256" key="3">
    <source>
        <dbReference type="ARBA" id="ARBA00022452"/>
    </source>
</evidence>
<dbReference type="InterPro" id="IPR000184">
    <property type="entry name" value="Bac_surfAg_D15"/>
</dbReference>
<keyword evidence="5" id="KW-0472">Membrane</keyword>
<protein>
    <recommendedName>
        <fullName evidence="7">Bacterial surface antigen (D15) domain-containing protein</fullName>
    </recommendedName>
</protein>
<feature type="compositionally biased region" description="Basic and acidic residues" evidence="6">
    <location>
        <begin position="205"/>
        <end position="218"/>
    </location>
</feature>
<feature type="compositionally biased region" description="Pro residues" evidence="6">
    <location>
        <begin position="22"/>
        <end position="33"/>
    </location>
</feature>
<reference evidence="8" key="1">
    <citation type="journal article" date="2023" name="BMC Genomics">
        <title>Chromosome-level genome assemblies of Cutaneotrichosporon spp. (Trichosporonales, Basidiomycota) reveal imbalanced evolution between nucleotide sequences and chromosome synteny.</title>
        <authorList>
            <person name="Kobayashi Y."/>
            <person name="Kayamori A."/>
            <person name="Aoki K."/>
            <person name="Shiwa Y."/>
            <person name="Matsutani M."/>
            <person name="Fujita N."/>
            <person name="Sugita T."/>
            <person name="Iwasaki W."/>
            <person name="Tanaka N."/>
            <person name="Takashima M."/>
        </authorList>
    </citation>
    <scope>NUCLEOTIDE SEQUENCE</scope>
    <source>
        <strain evidence="8">HIS019</strain>
    </source>
</reference>
<dbReference type="GeneID" id="85498163"/>
<dbReference type="GO" id="GO:0045040">
    <property type="term" value="P:protein insertion into mitochondrial outer membrane"/>
    <property type="evidence" value="ECO:0007669"/>
    <property type="project" value="TreeGrafter"/>
</dbReference>
<sequence>MDANAQGGPPTAEIAEVDIELPAPPAPPAPPGPTQVVEPSAPAQPEQELPPSAAALFASARGDRLKQAAERRIPEHREQPAPPEAPAAAAEAAPEATPSDPTADIPAPSAPVSQAPSDTPEEKVKKTKKKAKKTKANKAETEDKPVPEAVPVEEPSPPPPPPKPTLSPEDAARVEAQLKRDLAATPAQLNPPLAASIFRSASEPGSDRPVAEQDHEKVSAWQEDEFQRRLRGEYESAPQSVGEIVWGNMERPMRVTSIRLSPPPPTTRRDFIDAMLRPFLQPTWPAWLYGVPPKGETLHEVLLSTKYMLAHIDQLGVFDAAHTGVRLEPSPSGNPDEIELVLSLRERGRLFLKAGTEFGGNEGGGNVTARIRNALGGGEALELNASLGTKTRSAFQASLGVPVLASPYLNFQVSAFSLDRDNTAFASHRELAQGGRLKLAALTPWGNHDLVYEYVSREIGHLQPKASVSIREQAVPSTKASISHSWTSDTRDDPWCATAGRLLKATHEYAGLPGSSEFAHFLKSTTQSQTSRPIFPGSNVFVSVSSFTSLLYPLWKGEGKSYLPDRTFLGGPNSVRGFKVGGLGMSDKTDSLGGDLAYALGVSMIGPIPNKEHWPLKLHTFMNVGKVLRYDQTRNFAENMAKLYTCPSLSVGVGLFYRFDPLRIELNFSMPLIARKGERLARGFSVGMGIEFL</sequence>
<evidence type="ECO:0000313" key="9">
    <source>
        <dbReference type="Proteomes" id="UP001233271"/>
    </source>
</evidence>
<feature type="region of interest" description="Disordered" evidence="6">
    <location>
        <begin position="1"/>
        <end position="220"/>
    </location>
</feature>
<keyword evidence="9" id="KW-1185">Reference proteome</keyword>
<proteinExistence type="inferred from homology"/>
<evidence type="ECO:0000256" key="1">
    <source>
        <dbReference type="ARBA" id="ARBA00004374"/>
    </source>
</evidence>
<feature type="domain" description="Bacterial surface antigen (D15)" evidence="7">
    <location>
        <begin position="373"/>
        <end position="692"/>
    </location>
</feature>
<accession>A0AA48QYF5</accession>
<comment type="similarity">
    <text evidence="2">Belongs to the SAM50/omp85 family.</text>
</comment>
<evidence type="ECO:0000259" key="7">
    <source>
        <dbReference type="Pfam" id="PF01103"/>
    </source>
</evidence>
<comment type="subcellular location">
    <subcellularLocation>
        <location evidence="1">Mitochondrion outer membrane</location>
        <topology evidence="1">Multi-pass membrane protein</topology>
    </subcellularLocation>
</comment>
<evidence type="ECO:0000256" key="2">
    <source>
        <dbReference type="ARBA" id="ARBA00010913"/>
    </source>
</evidence>
<keyword evidence="3" id="KW-1134">Transmembrane beta strand</keyword>
<feature type="compositionally biased region" description="Basic residues" evidence="6">
    <location>
        <begin position="125"/>
        <end position="136"/>
    </location>
</feature>
<evidence type="ECO:0000313" key="8">
    <source>
        <dbReference type="EMBL" id="BEI94293.1"/>
    </source>
</evidence>
<gene>
    <name evidence="8" type="ORF">CcaverHIS019_0607520</name>
</gene>
<keyword evidence="4" id="KW-0812">Transmembrane</keyword>
<evidence type="ECO:0000256" key="5">
    <source>
        <dbReference type="ARBA" id="ARBA00023136"/>
    </source>
</evidence>
<dbReference type="PANTHER" id="PTHR12815">
    <property type="entry name" value="SORTING AND ASSEMBLY MACHINERY SAMM50 PROTEIN FAMILY MEMBER"/>
    <property type="match status" value="1"/>
</dbReference>
<dbReference type="Gene3D" id="2.40.160.50">
    <property type="entry name" value="membrane protein fhac: a member of the omp85/tpsb transporter family"/>
    <property type="match status" value="1"/>
</dbReference>
<feature type="compositionally biased region" description="Basic and acidic residues" evidence="6">
    <location>
        <begin position="61"/>
        <end position="79"/>
    </location>
</feature>
<feature type="compositionally biased region" description="Low complexity" evidence="6">
    <location>
        <begin position="86"/>
        <end position="96"/>
    </location>
</feature>
<evidence type="ECO:0000256" key="6">
    <source>
        <dbReference type="SAM" id="MobiDB-lite"/>
    </source>
</evidence>
<feature type="compositionally biased region" description="Low complexity" evidence="6">
    <location>
        <begin position="49"/>
        <end position="60"/>
    </location>
</feature>
<dbReference type="AlphaFoldDB" id="A0AA48QYF5"/>
<dbReference type="Pfam" id="PF01103">
    <property type="entry name" value="Omp85"/>
    <property type="match status" value="1"/>
</dbReference>
<feature type="compositionally biased region" description="Basic and acidic residues" evidence="6">
    <location>
        <begin position="170"/>
        <end position="182"/>
    </location>
</feature>
<dbReference type="GO" id="GO:0005741">
    <property type="term" value="C:mitochondrial outer membrane"/>
    <property type="evidence" value="ECO:0007669"/>
    <property type="project" value="UniProtKB-SubCell"/>
</dbReference>
<name>A0AA48QYF5_9TREE</name>
<dbReference type="RefSeq" id="XP_060459558.1">
    <property type="nucleotide sequence ID" value="XM_060603246.1"/>
</dbReference>
<dbReference type="EMBL" id="AP028217">
    <property type="protein sequence ID" value="BEI94293.1"/>
    <property type="molecule type" value="Genomic_DNA"/>
</dbReference>
<feature type="compositionally biased region" description="Basic and acidic residues" evidence="6">
    <location>
        <begin position="137"/>
        <end position="146"/>
    </location>
</feature>
<feature type="compositionally biased region" description="Pro residues" evidence="6">
    <location>
        <begin position="154"/>
        <end position="165"/>
    </location>
</feature>
<evidence type="ECO:0000256" key="4">
    <source>
        <dbReference type="ARBA" id="ARBA00022692"/>
    </source>
</evidence>
<feature type="compositionally biased region" description="Low complexity" evidence="6">
    <location>
        <begin position="106"/>
        <end position="117"/>
    </location>
</feature>